<dbReference type="AlphaFoldDB" id="A0A2I0BD96"/>
<proteinExistence type="predicted"/>
<accession>A0A2I0BD96</accession>
<dbReference type="PANTHER" id="PTHR15503">
    <property type="entry name" value="LDOC1 RELATED"/>
    <property type="match status" value="1"/>
</dbReference>
<dbReference type="Pfam" id="PF08284">
    <property type="entry name" value="RVP_2"/>
    <property type="match status" value="1"/>
</dbReference>
<organism evidence="1 2">
    <name type="scientific">Apostasia shenzhenica</name>
    <dbReference type="NCBI Taxonomy" id="1088818"/>
    <lineage>
        <taxon>Eukaryota</taxon>
        <taxon>Viridiplantae</taxon>
        <taxon>Streptophyta</taxon>
        <taxon>Embryophyta</taxon>
        <taxon>Tracheophyta</taxon>
        <taxon>Spermatophyta</taxon>
        <taxon>Magnoliopsida</taxon>
        <taxon>Liliopsida</taxon>
        <taxon>Asparagales</taxon>
        <taxon>Orchidaceae</taxon>
        <taxon>Apostasioideae</taxon>
        <taxon>Apostasia</taxon>
    </lineage>
</organism>
<dbReference type="GO" id="GO:0004190">
    <property type="term" value="F:aspartic-type endopeptidase activity"/>
    <property type="evidence" value="ECO:0007669"/>
    <property type="project" value="InterPro"/>
</dbReference>
<dbReference type="OrthoDB" id="1751327at2759"/>
<reference evidence="1 2" key="1">
    <citation type="journal article" date="2017" name="Nature">
        <title>The Apostasia genome and the evolution of orchids.</title>
        <authorList>
            <person name="Zhang G.Q."/>
            <person name="Liu K.W."/>
            <person name="Li Z."/>
            <person name="Lohaus R."/>
            <person name="Hsiao Y.Y."/>
            <person name="Niu S.C."/>
            <person name="Wang J.Y."/>
            <person name="Lin Y.C."/>
            <person name="Xu Q."/>
            <person name="Chen L.J."/>
            <person name="Yoshida K."/>
            <person name="Fujiwara S."/>
            <person name="Wang Z.W."/>
            <person name="Zhang Y.Q."/>
            <person name="Mitsuda N."/>
            <person name="Wang M."/>
            <person name="Liu G.H."/>
            <person name="Pecoraro L."/>
            <person name="Huang H.X."/>
            <person name="Xiao X.J."/>
            <person name="Lin M."/>
            <person name="Wu X.Y."/>
            <person name="Wu W.L."/>
            <person name="Chen Y.Y."/>
            <person name="Chang S.B."/>
            <person name="Sakamoto S."/>
            <person name="Ohme-Takagi M."/>
            <person name="Yagi M."/>
            <person name="Zeng S.J."/>
            <person name="Shen C.Y."/>
            <person name="Yeh C.M."/>
            <person name="Luo Y.B."/>
            <person name="Tsai W.C."/>
            <person name="Van de Peer Y."/>
            <person name="Liu Z.J."/>
        </authorList>
    </citation>
    <scope>NUCLEOTIDE SEQUENCE [LARGE SCALE GENOMIC DNA]</scope>
    <source>
        <strain evidence="2">cv. Shenzhen</strain>
        <tissue evidence="1">Stem</tissue>
    </source>
</reference>
<dbReference type="SUPFAM" id="SSF57756">
    <property type="entry name" value="Retrovirus zinc finger-like domains"/>
    <property type="match status" value="1"/>
</dbReference>
<dbReference type="Proteomes" id="UP000236161">
    <property type="component" value="Unassembled WGS sequence"/>
</dbReference>
<dbReference type="InterPro" id="IPR032567">
    <property type="entry name" value="RTL1-rel"/>
</dbReference>
<sequence>MSKLRGMREVLRRKKKEEGMPTDSCMKCQSCGGHPTFKCRKSTRACFRCGNKNYFVKDCPMIPKLDSNSRPQTQTRVFSLSDSIVTGTIYISGLPAQVLFDSGSTYSFILPEFATSAKNSSKMLDTPYTVNTASGKFFASRIIYPNCEIYIGDHVFPANLIALAIKDIDILLGMD</sequence>
<name>A0A2I0BD96_9ASPA</name>
<gene>
    <name evidence="1" type="ORF">AXF42_Ash013170</name>
</gene>
<dbReference type="Gene3D" id="4.10.60.10">
    <property type="entry name" value="Zinc finger, CCHC-type"/>
    <property type="match status" value="1"/>
</dbReference>
<dbReference type="CDD" id="cd00303">
    <property type="entry name" value="retropepsin_like"/>
    <property type="match status" value="1"/>
</dbReference>
<dbReference type="InterPro" id="IPR001969">
    <property type="entry name" value="Aspartic_peptidase_AS"/>
</dbReference>
<dbReference type="PANTHER" id="PTHR15503:SF45">
    <property type="entry name" value="RNA-DIRECTED DNA POLYMERASE HOMOLOG"/>
    <property type="match status" value="1"/>
</dbReference>
<protein>
    <recommendedName>
        <fullName evidence="3">CCHC-type domain-containing protein</fullName>
    </recommendedName>
</protein>
<dbReference type="Gene3D" id="2.40.70.10">
    <property type="entry name" value="Acid Proteases"/>
    <property type="match status" value="1"/>
</dbReference>
<dbReference type="SUPFAM" id="SSF50630">
    <property type="entry name" value="Acid proteases"/>
    <property type="match status" value="1"/>
</dbReference>
<evidence type="ECO:0000313" key="1">
    <source>
        <dbReference type="EMBL" id="PKA65755.1"/>
    </source>
</evidence>
<dbReference type="InterPro" id="IPR036875">
    <property type="entry name" value="Znf_CCHC_sf"/>
</dbReference>
<dbReference type="EMBL" id="KZ451890">
    <property type="protein sequence ID" value="PKA65755.1"/>
    <property type="molecule type" value="Genomic_DNA"/>
</dbReference>
<dbReference type="GO" id="GO:0008270">
    <property type="term" value="F:zinc ion binding"/>
    <property type="evidence" value="ECO:0007669"/>
    <property type="project" value="InterPro"/>
</dbReference>
<evidence type="ECO:0008006" key="3">
    <source>
        <dbReference type="Google" id="ProtNLM"/>
    </source>
</evidence>
<dbReference type="GO" id="GO:0006508">
    <property type="term" value="P:proteolysis"/>
    <property type="evidence" value="ECO:0007669"/>
    <property type="project" value="InterPro"/>
</dbReference>
<evidence type="ECO:0000313" key="2">
    <source>
        <dbReference type="Proteomes" id="UP000236161"/>
    </source>
</evidence>
<dbReference type="GO" id="GO:0003676">
    <property type="term" value="F:nucleic acid binding"/>
    <property type="evidence" value="ECO:0007669"/>
    <property type="project" value="InterPro"/>
</dbReference>
<keyword evidence="2" id="KW-1185">Reference proteome</keyword>
<dbReference type="InterPro" id="IPR021109">
    <property type="entry name" value="Peptidase_aspartic_dom_sf"/>
</dbReference>
<dbReference type="PROSITE" id="PS00141">
    <property type="entry name" value="ASP_PROTEASE"/>
    <property type="match status" value="1"/>
</dbReference>